<accession>A0A2S0Q564</accession>
<dbReference type="AlphaFoldDB" id="A0A2S0Q564"/>
<gene>
    <name evidence="1" type="ORF">BMF81_00207</name>
</gene>
<dbReference type="RefSeq" id="WP_006196549.1">
    <property type="nucleotide sequence ID" value="NZ_CAWNZE010000001.1"/>
</dbReference>
<evidence type="ECO:0000313" key="2">
    <source>
        <dbReference type="Proteomes" id="UP000244056"/>
    </source>
</evidence>
<evidence type="ECO:0000313" key="1">
    <source>
        <dbReference type="EMBL" id="AVZ29534.1"/>
    </source>
</evidence>
<name>A0A2S0Q564_NODSP</name>
<organism evidence="1 2">
    <name type="scientific">Nodularia spumigena UHCC 0039</name>
    <dbReference type="NCBI Taxonomy" id="1914872"/>
    <lineage>
        <taxon>Bacteria</taxon>
        <taxon>Bacillati</taxon>
        <taxon>Cyanobacteriota</taxon>
        <taxon>Cyanophyceae</taxon>
        <taxon>Nostocales</taxon>
        <taxon>Nodulariaceae</taxon>
        <taxon>Nodularia</taxon>
    </lineage>
</organism>
<protein>
    <submittedName>
        <fullName evidence="1">Uncharacterized protein</fullName>
    </submittedName>
</protein>
<sequence length="92" mass="10488">MPRFLRLIIIIVFLSAFLLISQPTWAQDWRPVRVGFNGNKILWRQNPEFTPLHRSNYRKIEGIELVPGANGGVVLGTDDENLGSYVYIMGSN</sequence>
<proteinExistence type="predicted"/>
<dbReference type="EMBL" id="CP020114">
    <property type="protein sequence ID" value="AVZ29534.1"/>
    <property type="molecule type" value="Genomic_DNA"/>
</dbReference>
<reference evidence="1 2" key="1">
    <citation type="submission" date="2017-03" db="EMBL/GenBank/DDBJ databases">
        <title>Comparative genomics of the toxic Baltic Sea cyanobacteria Nodularia spumigena UHCC 0039 and its response on varying salinity.</title>
        <authorList>
            <person name="Teikari J.E."/>
        </authorList>
    </citation>
    <scope>NUCLEOTIDE SEQUENCE [LARGE SCALE GENOMIC DNA]</scope>
    <source>
        <strain evidence="1 2">UHCC 0039</strain>
    </source>
</reference>
<dbReference type="Proteomes" id="UP000244056">
    <property type="component" value="Chromosome"/>
</dbReference>
<dbReference type="KEGG" id="nsp:BMF81_00207"/>